<dbReference type="AlphaFoldDB" id="A0A7W8DL13"/>
<sequence length="139" mass="15744">MNTIPVPLQGQAASFQLVAPAHNAEARFVTRNLHRVWQLRRMQATLLRPFRQALRPLLVWLRQDHIFVKSGQHGTPPVSLRLKQFGWETLLLSLVLGPLAFIMLLPLLILIFPVFVIIGLAAVVFNALRADDMQEHALT</sequence>
<keyword evidence="1" id="KW-0472">Membrane</keyword>
<keyword evidence="1" id="KW-1133">Transmembrane helix</keyword>
<name>A0A7W8DL13_9BACT</name>
<evidence type="ECO:0000313" key="2">
    <source>
        <dbReference type="EMBL" id="MBB5033859.1"/>
    </source>
</evidence>
<proteinExistence type="predicted"/>
<dbReference type="RefSeq" id="WP_184341080.1">
    <property type="nucleotide sequence ID" value="NZ_JACHIG010000007.1"/>
</dbReference>
<protein>
    <submittedName>
        <fullName evidence="2">Uncharacterized protein</fullName>
    </submittedName>
</protein>
<keyword evidence="3" id="KW-1185">Reference proteome</keyword>
<keyword evidence="1" id="KW-0812">Transmembrane</keyword>
<evidence type="ECO:0000313" key="3">
    <source>
        <dbReference type="Proteomes" id="UP000590740"/>
    </source>
</evidence>
<dbReference type="EMBL" id="JACHIG010000007">
    <property type="protein sequence ID" value="MBB5033859.1"/>
    <property type="molecule type" value="Genomic_DNA"/>
</dbReference>
<evidence type="ECO:0000256" key="1">
    <source>
        <dbReference type="SAM" id="Phobius"/>
    </source>
</evidence>
<accession>A0A7W8DL13</accession>
<feature type="transmembrane region" description="Helical" evidence="1">
    <location>
        <begin position="110"/>
        <end position="128"/>
    </location>
</feature>
<dbReference type="Proteomes" id="UP000590740">
    <property type="component" value="Unassembled WGS sequence"/>
</dbReference>
<reference evidence="2 3" key="1">
    <citation type="submission" date="2020-08" db="EMBL/GenBank/DDBJ databases">
        <title>Genomic Encyclopedia of Type Strains, Phase IV (KMG-IV): sequencing the most valuable type-strain genomes for metagenomic binning, comparative biology and taxonomic classification.</title>
        <authorList>
            <person name="Goeker M."/>
        </authorList>
    </citation>
    <scope>NUCLEOTIDE SEQUENCE [LARGE SCALE GENOMIC DNA]</scope>
    <source>
        <strain evidence="2 3">DSM 12252</strain>
    </source>
</reference>
<organism evidence="2 3">
    <name type="scientific">Prosthecobacter vanneervenii</name>
    <dbReference type="NCBI Taxonomy" id="48466"/>
    <lineage>
        <taxon>Bacteria</taxon>
        <taxon>Pseudomonadati</taxon>
        <taxon>Verrucomicrobiota</taxon>
        <taxon>Verrucomicrobiia</taxon>
        <taxon>Verrucomicrobiales</taxon>
        <taxon>Verrucomicrobiaceae</taxon>
        <taxon>Prosthecobacter</taxon>
    </lineage>
</organism>
<gene>
    <name evidence="2" type="ORF">HNQ65_003449</name>
</gene>
<comment type="caution">
    <text evidence="2">The sequence shown here is derived from an EMBL/GenBank/DDBJ whole genome shotgun (WGS) entry which is preliminary data.</text>
</comment>